<evidence type="ECO:0000313" key="12">
    <source>
        <dbReference type="EMBL" id="KKI50695.1"/>
    </source>
</evidence>
<evidence type="ECO:0000256" key="7">
    <source>
        <dbReference type="ARBA" id="ARBA00022842"/>
    </source>
</evidence>
<evidence type="ECO:0000256" key="8">
    <source>
        <dbReference type="ARBA" id="ARBA00033235"/>
    </source>
</evidence>
<dbReference type="OrthoDB" id="9765468at2"/>
<evidence type="ECO:0000256" key="6">
    <source>
        <dbReference type="ARBA" id="ARBA00022777"/>
    </source>
</evidence>
<feature type="domain" description="PEP-utilising enzyme mobile" evidence="9">
    <location>
        <begin position="156"/>
        <end position="224"/>
    </location>
</feature>
<reference evidence="12 13" key="1">
    <citation type="submission" date="2015-04" db="EMBL/GenBank/DDBJ databases">
        <title>Draft genome sequence of bacteremic isolate Catabacter hongkongensis type strain HKU16T.</title>
        <authorList>
            <person name="Lau S.K."/>
            <person name="Teng J.L."/>
            <person name="Huang Y."/>
            <person name="Curreem S.O."/>
            <person name="Tsui S.K."/>
            <person name="Woo P.C."/>
        </authorList>
    </citation>
    <scope>NUCLEOTIDE SEQUENCE [LARGE SCALE GENOMIC DNA]</scope>
    <source>
        <strain evidence="12 13">HKU16</strain>
    </source>
</reference>
<evidence type="ECO:0000256" key="2">
    <source>
        <dbReference type="ARBA" id="ARBA00007837"/>
    </source>
</evidence>
<keyword evidence="7" id="KW-0460">Magnesium</keyword>
<evidence type="ECO:0000313" key="13">
    <source>
        <dbReference type="Proteomes" id="UP000034076"/>
    </source>
</evidence>
<dbReference type="SUPFAM" id="SSF51621">
    <property type="entry name" value="Phosphoenolpyruvate/pyruvate domain"/>
    <property type="match status" value="1"/>
</dbReference>
<evidence type="ECO:0000259" key="9">
    <source>
        <dbReference type="Pfam" id="PF00391"/>
    </source>
</evidence>
<dbReference type="Proteomes" id="UP000034076">
    <property type="component" value="Unassembled WGS sequence"/>
</dbReference>
<dbReference type="GO" id="GO:0046872">
    <property type="term" value="F:metal ion binding"/>
    <property type="evidence" value="ECO:0007669"/>
    <property type="project" value="UniProtKB-KW"/>
</dbReference>
<dbReference type="InterPro" id="IPR040442">
    <property type="entry name" value="Pyrv_kinase-like_dom_sf"/>
</dbReference>
<dbReference type="InterPro" id="IPR036637">
    <property type="entry name" value="Phosphohistidine_dom_sf"/>
</dbReference>
<dbReference type="SUPFAM" id="SSF47831">
    <property type="entry name" value="Enzyme I of the PEP:sugar phosphotransferase system HPr-binding (sub)domain"/>
    <property type="match status" value="1"/>
</dbReference>
<dbReference type="InterPro" id="IPR008731">
    <property type="entry name" value="PTS_EIN"/>
</dbReference>
<comment type="caution">
    <text evidence="12">The sequence shown here is derived from an EMBL/GenBank/DDBJ whole genome shotgun (WGS) entry which is preliminary data.</text>
</comment>
<comment type="cofactor">
    <cofactor evidence="1">
        <name>Mg(2+)</name>
        <dbReference type="ChEBI" id="CHEBI:18420"/>
    </cofactor>
</comment>
<dbReference type="InterPro" id="IPR015813">
    <property type="entry name" value="Pyrv/PenolPyrv_kinase-like_dom"/>
</dbReference>
<dbReference type="Pfam" id="PF02896">
    <property type="entry name" value="PEP-utilizers_C"/>
    <property type="match status" value="1"/>
</dbReference>
<evidence type="ECO:0000256" key="1">
    <source>
        <dbReference type="ARBA" id="ARBA00001946"/>
    </source>
</evidence>
<evidence type="ECO:0000256" key="3">
    <source>
        <dbReference type="ARBA" id="ARBA00016544"/>
    </source>
</evidence>
<accession>A0A0M2NKC2</accession>
<dbReference type="STRING" id="270498.CHK_1810"/>
<evidence type="ECO:0000259" key="10">
    <source>
        <dbReference type="Pfam" id="PF02896"/>
    </source>
</evidence>
<dbReference type="GO" id="GO:0009401">
    <property type="term" value="P:phosphoenolpyruvate-dependent sugar phosphotransferase system"/>
    <property type="evidence" value="ECO:0007669"/>
    <property type="project" value="InterPro"/>
</dbReference>
<dbReference type="Pfam" id="PF05524">
    <property type="entry name" value="PEP-utilisers_N"/>
    <property type="match status" value="1"/>
</dbReference>
<evidence type="ECO:0000256" key="4">
    <source>
        <dbReference type="ARBA" id="ARBA00022679"/>
    </source>
</evidence>
<feature type="domain" description="Phosphotransferase system enzyme I N-terminal" evidence="11">
    <location>
        <begin position="21"/>
        <end position="126"/>
    </location>
</feature>
<keyword evidence="6" id="KW-0418">Kinase</keyword>
<gene>
    <name evidence="12" type="ORF">CHK_1810</name>
</gene>
<dbReference type="PANTHER" id="PTHR46244:SF3">
    <property type="entry name" value="PHOSPHOENOLPYRUVATE-PROTEIN PHOSPHOTRANSFERASE"/>
    <property type="match status" value="1"/>
</dbReference>
<feature type="domain" description="PEP-utilising enzyme C-terminal" evidence="10">
    <location>
        <begin position="255"/>
        <end position="500"/>
    </location>
</feature>
<dbReference type="RefSeq" id="WP_046443674.1">
    <property type="nucleotide sequence ID" value="NZ_LAYJ01000102.1"/>
</dbReference>
<dbReference type="InterPro" id="IPR000121">
    <property type="entry name" value="PEP_util_C"/>
</dbReference>
<evidence type="ECO:0000256" key="5">
    <source>
        <dbReference type="ARBA" id="ARBA00022723"/>
    </source>
</evidence>
<dbReference type="AlphaFoldDB" id="A0A0M2NKC2"/>
<dbReference type="PRINTS" id="PR01736">
    <property type="entry name" value="PHPHTRNFRASE"/>
</dbReference>
<dbReference type="EMBL" id="LAYJ01000102">
    <property type="protein sequence ID" value="KKI50695.1"/>
    <property type="molecule type" value="Genomic_DNA"/>
</dbReference>
<organism evidence="12 13">
    <name type="scientific">Christensenella hongkongensis</name>
    <dbReference type="NCBI Taxonomy" id="270498"/>
    <lineage>
        <taxon>Bacteria</taxon>
        <taxon>Bacillati</taxon>
        <taxon>Bacillota</taxon>
        <taxon>Clostridia</taxon>
        <taxon>Christensenellales</taxon>
        <taxon>Christensenellaceae</taxon>
        <taxon>Christensenella</taxon>
    </lineage>
</organism>
<name>A0A0M2NKC2_9FIRM</name>
<dbReference type="InterPro" id="IPR036618">
    <property type="entry name" value="PtsI_HPr-bd_sf"/>
</dbReference>
<dbReference type="InterPro" id="IPR008279">
    <property type="entry name" value="PEP-util_enz_mobile_dom"/>
</dbReference>
<proteinExistence type="inferred from homology"/>
<dbReference type="SUPFAM" id="SSF52009">
    <property type="entry name" value="Phosphohistidine domain"/>
    <property type="match status" value="1"/>
</dbReference>
<keyword evidence="4 12" id="KW-0808">Transferase</keyword>
<dbReference type="Gene3D" id="1.10.274.10">
    <property type="entry name" value="PtsI, HPr-binding domain"/>
    <property type="match status" value="1"/>
</dbReference>
<dbReference type="InterPro" id="IPR050499">
    <property type="entry name" value="PEP-utilizing_PTS_enzyme"/>
</dbReference>
<dbReference type="Gene3D" id="3.20.20.60">
    <property type="entry name" value="Phosphoenolpyruvate-binding domains"/>
    <property type="match status" value="1"/>
</dbReference>
<keyword evidence="12" id="KW-0670">Pyruvate</keyword>
<keyword evidence="5" id="KW-0479">Metal-binding</keyword>
<dbReference type="Gene3D" id="3.50.30.10">
    <property type="entry name" value="Phosphohistidine domain"/>
    <property type="match status" value="1"/>
</dbReference>
<protein>
    <recommendedName>
        <fullName evidence="3">Phosphoenolpyruvate-protein phosphotransferase</fullName>
    </recommendedName>
    <alternativeName>
        <fullName evidence="8">Phosphotransferase system, enzyme I</fullName>
    </alternativeName>
</protein>
<comment type="similarity">
    <text evidence="2">Belongs to the PEP-utilizing enzyme family.</text>
</comment>
<keyword evidence="13" id="KW-1185">Reference proteome</keyword>
<dbReference type="Pfam" id="PF00391">
    <property type="entry name" value="PEP-utilizers"/>
    <property type="match status" value="1"/>
</dbReference>
<evidence type="ECO:0000259" key="11">
    <source>
        <dbReference type="Pfam" id="PF05524"/>
    </source>
</evidence>
<dbReference type="GO" id="GO:0016301">
    <property type="term" value="F:kinase activity"/>
    <property type="evidence" value="ECO:0007669"/>
    <property type="project" value="UniProtKB-KW"/>
</dbReference>
<sequence length="517" mass="56987">MQRYKKQDASIECEFIVPAEVCGKAVRLGLQKEQPQMQQAGKRAQLQRFESAASAFCRSLRDLKHYAHGKTQKQVLSALLVLAEDTELHNDIAGRILTGETAEAAVKTVAEQYVGIMRRAEDGQMRSGAVELESICTGFLEHMSRGCETDYAGYRDRIVVALEISAIQIMRLSMAGALGVAVERGSKTGHAAIFAKTEGMPYAIAAEGLYDEVADGDMVLFDPEKEHIVIRPPDIQASGSKKCEESQAKPKPFFAANVTGRRGALSAKKNGAWGIGLLRTEALLMQYHREPGEKEQEELYRTILQAGLPVYARLADMDEDKRLPWLMAEKEGKRLRGIDAVCENRNFYQAQIRALLGAGYLAPHGIMAPMIRCAEDFVYVKRMVAEAAQDRKIPAERLKTGCMVETPQAVEDIEEIAGLAGFLSIGTNDLTRYTLGMPREEDLSTLYPEIKKSISKVVRESHKKGVSVGICGDAAANKNNLLFFDEIGVDYVSVPPSLIAGLADLHDKNEESDFRGR</sequence>
<dbReference type="PANTHER" id="PTHR46244">
    <property type="entry name" value="PHOSPHOENOLPYRUVATE-PROTEIN PHOSPHOTRANSFERASE"/>
    <property type="match status" value="1"/>
</dbReference>